<dbReference type="SUPFAM" id="SSF50891">
    <property type="entry name" value="Cyclophilin-like"/>
    <property type="match status" value="1"/>
</dbReference>
<sequence>MPEGLRVVAPGVSSTLQDAGRSGYLRYGISGSGAMDPDLLALANGLVGNPLDAAVIEMAMVGPTLVCETETCRVALAGAPFALSLNGRALDLFTAHDLRRGDRLTFGAPRQGLRACLAVAGGFAVAPMLGSVATHTRTRLGGLDGNPLAAGDLLDGNPLAAGDLLPLAAPAPRDRPLTLPPPHRPTFGGPIRVVLGPQADGFTADGLRTFLSAPYTLTARADRMGCHLDGPPIAHADGFNIVSDGIVNGSIQVPGHGRPLILLADRHTTGGYPKIATVISADLGRLAQVRPGETIRFAAVAVAEAQAIARAARSALAARLAALVPAGGGALDSAFLLSCNLVGGVVSARVPDPAP</sequence>
<dbReference type="InterPro" id="IPR029000">
    <property type="entry name" value="Cyclophilin-like_dom_sf"/>
</dbReference>
<dbReference type="NCBIfam" id="TIGR00724">
    <property type="entry name" value="urea_amlyse_rel"/>
    <property type="match status" value="1"/>
</dbReference>
<keyword evidence="1" id="KW-0547">Nucleotide-binding</keyword>
<reference evidence="5 6" key="1">
    <citation type="journal article" date="2012" name="Genet. Mol. Biol.">
        <title>Analysis of 16S rRNA and mxaF genes revealing insights into Methylobacterium niche-specific plant association.</title>
        <authorList>
            <person name="Dourado M.N."/>
            <person name="Andreote F.D."/>
            <person name="Dini-Andreote F."/>
            <person name="Conti R."/>
            <person name="Araujo J.M."/>
            <person name="Araujo W.L."/>
        </authorList>
    </citation>
    <scope>NUCLEOTIDE SEQUENCE [LARGE SCALE GENOMIC DNA]</scope>
    <source>
        <strain evidence="5 6">TC3-10</strain>
    </source>
</reference>
<protein>
    <submittedName>
        <fullName evidence="5">Urea amidolyase</fullName>
    </submittedName>
</protein>
<evidence type="ECO:0000256" key="3">
    <source>
        <dbReference type="ARBA" id="ARBA00022840"/>
    </source>
</evidence>
<comment type="caution">
    <text evidence="5">The sequence shown here is derived from an EMBL/GenBank/DDBJ whole genome shotgun (WGS) entry which is preliminary data.</text>
</comment>
<feature type="domain" description="Carboxyltransferase" evidence="4">
    <location>
        <begin position="26"/>
        <end position="316"/>
    </location>
</feature>
<evidence type="ECO:0000256" key="1">
    <source>
        <dbReference type="ARBA" id="ARBA00022741"/>
    </source>
</evidence>
<gene>
    <name evidence="5" type="ORF">MOTC310_08390</name>
</gene>
<evidence type="ECO:0000313" key="6">
    <source>
        <dbReference type="Proteomes" id="UP001355206"/>
    </source>
</evidence>
<evidence type="ECO:0000313" key="5">
    <source>
        <dbReference type="EMBL" id="MEE7490496.1"/>
    </source>
</evidence>
<proteinExistence type="predicted"/>
<evidence type="ECO:0000256" key="2">
    <source>
        <dbReference type="ARBA" id="ARBA00022801"/>
    </source>
</evidence>
<dbReference type="Gene3D" id="2.40.100.10">
    <property type="entry name" value="Cyclophilin-like"/>
    <property type="match status" value="1"/>
</dbReference>
<dbReference type="InterPro" id="IPR003778">
    <property type="entry name" value="CT_A_B"/>
</dbReference>
<accession>A0ABU7TLZ3</accession>
<dbReference type="PANTHER" id="PTHR43309">
    <property type="entry name" value="5-OXOPROLINASE SUBUNIT C"/>
    <property type="match status" value="1"/>
</dbReference>
<evidence type="ECO:0000259" key="4">
    <source>
        <dbReference type="SMART" id="SM00797"/>
    </source>
</evidence>
<keyword evidence="3" id="KW-0067">ATP-binding</keyword>
<dbReference type="SMART" id="SM00797">
    <property type="entry name" value="AHS2"/>
    <property type="match status" value="1"/>
</dbReference>
<keyword evidence="6" id="KW-1185">Reference proteome</keyword>
<dbReference type="PANTHER" id="PTHR43309:SF5">
    <property type="entry name" value="5-OXOPROLINASE SUBUNIT C"/>
    <property type="match status" value="1"/>
</dbReference>
<dbReference type="Proteomes" id="UP001355206">
    <property type="component" value="Unassembled WGS sequence"/>
</dbReference>
<organism evidence="5 6">
    <name type="scientific">Methylobacterium oryzae</name>
    <dbReference type="NCBI Taxonomy" id="334852"/>
    <lineage>
        <taxon>Bacteria</taxon>
        <taxon>Pseudomonadati</taxon>
        <taxon>Pseudomonadota</taxon>
        <taxon>Alphaproteobacteria</taxon>
        <taxon>Hyphomicrobiales</taxon>
        <taxon>Methylobacteriaceae</taxon>
        <taxon>Methylobacterium</taxon>
    </lineage>
</organism>
<keyword evidence="2" id="KW-0378">Hydrolase</keyword>
<dbReference type="InterPro" id="IPR052708">
    <property type="entry name" value="PxpC"/>
</dbReference>
<dbReference type="EMBL" id="MLCA01000002">
    <property type="protein sequence ID" value="MEE7490496.1"/>
    <property type="molecule type" value="Genomic_DNA"/>
</dbReference>
<dbReference type="Pfam" id="PF02626">
    <property type="entry name" value="CT_A_B"/>
    <property type="match status" value="1"/>
</dbReference>
<dbReference type="RefSeq" id="WP_331301500.1">
    <property type="nucleotide sequence ID" value="NZ_MLCA01000002.1"/>
</dbReference>
<name>A0ABU7TLZ3_9HYPH</name>